<dbReference type="AlphaFoldDB" id="A0A5S3V763"/>
<feature type="transmembrane region" description="Helical" evidence="8">
    <location>
        <begin position="313"/>
        <end position="335"/>
    </location>
</feature>
<dbReference type="InterPro" id="IPR003352">
    <property type="entry name" value="PTS_EIIC"/>
</dbReference>
<feature type="transmembrane region" description="Helical" evidence="8">
    <location>
        <begin position="165"/>
        <end position="182"/>
    </location>
</feature>
<dbReference type="EMBL" id="PNBW01000038">
    <property type="protein sequence ID" value="TMO75297.1"/>
    <property type="molecule type" value="Genomic_DNA"/>
</dbReference>
<reference evidence="13 14" key="2">
    <citation type="submission" date="2019-06" db="EMBL/GenBank/DDBJ databases">
        <title>Co-occurence of chitin degradation, pigmentation and bioactivity in marine Pseudoalteromonas.</title>
        <authorList>
            <person name="Sonnenschein E.C."/>
            <person name="Bech P.K."/>
        </authorList>
    </citation>
    <scope>NUCLEOTIDE SEQUENCE [LARGE SCALE GENOMIC DNA]</scope>
    <source>
        <strain evidence="14">S3790</strain>
        <strain evidence="12 13">S3895</strain>
    </source>
</reference>
<keyword evidence="3" id="KW-1003">Cell membrane</keyword>
<evidence type="ECO:0000259" key="10">
    <source>
        <dbReference type="PROSITE" id="PS51105"/>
    </source>
</evidence>
<dbReference type="Gene3D" id="3.20.20.450">
    <property type="entry name" value="EAL domain"/>
    <property type="match status" value="1"/>
</dbReference>
<evidence type="ECO:0000256" key="2">
    <source>
        <dbReference type="ARBA" id="ARBA00022448"/>
    </source>
</evidence>
<keyword evidence="4" id="KW-0762">Sugar transport</keyword>
<reference evidence="13 14" key="1">
    <citation type="submission" date="2018-01" db="EMBL/GenBank/DDBJ databases">
        <authorList>
            <person name="Paulsen S."/>
            <person name="Gram L.K."/>
        </authorList>
    </citation>
    <scope>NUCLEOTIDE SEQUENCE [LARGE SCALE GENOMIC DNA]</scope>
    <source>
        <strain evidence="11 14">S3790</strain>
        <strain evidence="12 13">S3895</strain>
    </source>
</reference>
<accession>A0A5S3V763</accession>
<dbReference type="GO" id="GO:0071111">
    <property type="term" value="F:cyclic-guanylate-specific phosphodiesterase activity"/>
    <property type="evidence" value="ECO:0007669"/>
    <property type="project" value="InterPro"/>
</dbReference>
<evidence type="ECO:0000256" key="8">
    <source>
        <dbReference type="SAM" id="Phobius"/>
    </source>
</evidence>
<dbReference type="OrthoDB" id="6198205at2"/>
<feature type="domain" description="EAL" evidence="9">
    <location>
        <begin position="422"/>
        <end position="673"/>
    </location>
</feature>
<protein>
    <recommendedName>
        <fullName evidence="15">Diguanylate phosphodiesterase</fullName>
    </recommendedName>
</protein>
<comment type="caution">
    <text evidence="11">The sequence shown here is derived from an EMBL/GenBank/DDBJ whole genome shotgun (WGS) entry which is preliminary data.</text>
</comment>
<evidence type="ECO:0000256" key="7">
    <source>
        <dbReference type="ARBA" id="ARBA00023136"/>
    </source>
</evidence>
<gene>
    <name evidence="11" type="ORF">CWC19_15665</name>
    <name evidence="12" type="ORF">CWC20_08210</name>
</gene>
<evidence type="ECO:0000256" key="3">
    <source>
        <dbReference type="ARBA" id="ARBA00022475"/>
    </source>
</evidence>
<dbReference type="Pfam" id="PF00563">
    <property type="entry name" value="EAL"/>
    <property type="match status" value="1"/>
</dbReference>
<dbReference type="SMART" id="SM00052">
    <property type="entry name" value="EAL"/>
    <property type="match status" value="1"/>
</dbReference>
<feature type="domain" description="PTS EIIC type-3" evidence="10">
    <location>
        <begin position="1"/>
        <end position="380"/>
    </location>
</feature>
<feature type="transmembrane region" description="Helical" evidence="8">
    <location>
        <begin position="125"/>
        <end position="144"/>
    </location>
</feature>
<dbReference type="Proteomes" id="UP000307217">
    <property type="component" value="Unassembled WGS sequence"/>
</dbReference>
<dbReference type="InterPro" id="IPR035919">
    <property type="entry name" value="EAL_sf"/>
</dbReference>
<feature type="transmembrane region" description="Helical" evidence="8">
    <location>
        <begin position="67"/>
        <end position="86"/>
    </location>
</feature>
<dbReference type="PANTHER" id="PTHR33121:SF79">
    <property type="entry name" value="CYCLIC DI-GMP PHOSPHODIESTERASE PDED-RELATED"/>
    <property type="match status" value="1"/>
</dbReference>
<keyword evidence="5 8" id="KW-0812">Transmembrane</keyword>
<evidence type="ECO:0008006" key="15">
    <source>
        <dbReference type="Google" id="ProtNLM"/>
    </source>
</evidence>
<dbReference type="PROSITE" id="PS51105">
    <property type="entry name" value="PTS_EIIC_TYPE_3"/>
    <property type="match status" value="1"/>
</dbReference>
<feature type="transmembrane region" description="Helical" evidence="8">
    <location>
        <begin position="356"/>
        <end position="380"/>
    </location>
</feature>
<dbReference type="EMBL" id="PNBX01000072">
    <property type="protein sequence ID" value="TMO66664.1"/>
    <property type="molecule type" value="Genomic_DNA"/>
</dbReference>
<name>A0A5S3V763_9GAMM</name>
<dbReference type="PANTHER" id="PTHR33121">
    <property type="entry name" value="CYCLIC DI-GMP PHOSPHODIESTERASE PDEF"/>
    <property type="match status" value="1"/>
</dbReference>
<dbReference type="InterPro" id="IPR001633">
    <property type="entry name" value="EAL_dom"/>
</dbReference>
<evidence type="ECO:0000256" key="1">
    <source>
        <dbReference type="ARBA" id="ARBA00004651"/>
    </source>
</evidence>
<feature type="transmembrane region" description="Helical" evidence="8">
    <location>
        <begin position="25"/>
        <end position="47"/>
    </location>
</feature>
<organism evidence="11 14">
    <name type="scientific">Pseudoalteromonas aurantia</name>
    <dbReference type="NCBI Taxonomy" id="43654"/>
    <lineage>
        <taxon>Bacteria</taxon>
        <taxon>Pseudomonadati</taxon>
        <taxon>Pseudomonadota</taxon>
        <taxon>Gammaproteobacteria</taxon>
        <taxon>Alteromonadales</taxon>
        <taxon>Pseudoalteromonadaceae</taxon>
        <taxon>Pseudoalteromonas</taxon>
    </lineage>
</organism>
<feature type="transmembrane region" description="Helical" evidence="8">
    <location>
        <begin position="287"/>
        <end position="307"/>
    </location>
</feature>
<keyword evidence="7 8" id="KW-0472">Membrane</keyword>
<keyword evidence="6 8" id="KW-1133">Transmembrane helix</keyword>
<dbReference type="Pfam" id="PF02378">
    <property type="entry name" value="PTS_EIIC"/>
    <property type="match status" value="1"/>
</dbReference>
<dbReference type="InterPro" id="IPR004501">
    <property type="entry name" value="PTS_EIIC_3"/>
</dbReference>
<dbReference type="SUPFAM" id="SSF141868">
    <property type="entry name" value="EAL domain-like"/>
    <property type="match status" value="1"/>
</dbReference>
<dbReference type="Proteomes" id="UP000307164">
    <property type="component" value="Unassembled WGS sequence"/>
</dbReference>
<feature type="transmembrane region" description="Helical" evidence="8">
    <location>
        <begin position="93"/>
        <end position="113"/>
    </location>
</feature>
<keyword evidence="13" id="KW-1185">Reference proteome</keyword>
<evidence type="ECO:0000313" key="12">
    <source>
        <dbReference type="EMBL" id="TMO75297.1"/>
    </source>
</evidence>
<evidence type="ECO:0000256" key="6">
    <source>
        <dbReference type="ARBA" id="ARBA00022989"/>
    </source>
</evidence>
<evidence type="ECO:0000259" key="9">
    <source>
        <dbReference type="PROSITE" id="PS50883"/>
    </source>
</evidence>
<comment type="subcellular location">
    <subcellularLocation>
        <location evidence="1">Cell membrane</location>
        <topology evidence="1">Multi-pass membrane protein</topology>
    </subcellularLocation>
</comment>
<proteinExistence type="predicted"/>
<evidence type="ECO:0000313" key="13">
    <source>
        <dbReference type="Proteomes" id="UP000307164"/>
    </source>
</evidence>
<feature type="transmembrane region" description="Helical" evidence="8">
    <location>
        <begin position="256"/>
        <end position="275"/>
    </location>
</feature>
<reference evidence="11" key="3">
    <citation type="submission" date="2019-09" db="EMBL/GenBank/DDBJ databases">
        <title>Co-occurence of chitin degradation, pigmentation and bioactivity in marine Pseudoalteromonas.</title>
        <authorList>
            <person name="Sonnenschein E.C."/>
            <person name="Bech P.K."/>
        </authorList>
    </citation>
    <scope>NUCLEOTIDE SEQUENCE</scope>
    <source>
        <strain evidence="11">S3790</strain>
    </source>
</reference>
<dbReference type="InterPro" id="IPR050706">
    <property type="entry name" value="Cyclic-di-GMP_PDE-like"/>
</dbReference>
<sequence length="680" mass="76706">MPLHALQNKVSKLLHGRYLLSLREAFIALIPYFVSSALAILALNSALTLNVIDDNGTVANIVSRSAHIILLFFPVVVSISIGFFLTKNYAQSGIIGALLALLCFAVHGEFLQLHAGEFTLSDSTATAYAIILPSISSLLFVYLMRTLPQPRRQFRALSRFLREKFLVILPFTIVFFSFYLWVPILSEVGHLIGGWVTPDQAHSSVAELTFKRMLASHTFWFFGVHGDNTFNMLFDEIFLNEPLVGNLSAKTFYDTFVLIGGTGCFAGLIVASLFLRKGAHERNIAQLSIPFTAFNFCEIILFALPIFLNPVLLLPFIFVPVINFFISYQIIEWGLISTNDITLSWMTPTLISGYQVSGGLSGVFLQLALLLLNAVIYYPFLKWHSEQIHYQKALNYLSEQLNISEQLRSASESQFIETQRAQDRASKALNKVLEELAQAELLLYYQPQVSQITGDIVGYEALLRLKKADGTIVGPYFIDILVKHKQTTIIDSWVIDQAALDLEYFASQSFYPVISINVNPTLINNDSSVLYICERFKEFPEQLKIEVVESSYFNDKSSVINNINRLKTHKIDTVIDDFGTGYSSLSMLADLPIKQVKLDKAFLDKVETDQGRKFYSAVVQLLHQMDKTLVAEGVESQSQLDFIKALSIETVQGWYYEKALPIEQLIDYDRTFKVAKNVDH</sequence>
<dbReference type="GO" id="GO:0008982">
    <property type="term" value="F:protein-N(PI)-phosphohistidine-sugar phosphotransferase activity"/>
    <property type="evidence" value="ECO:0007669"/>
    <property type="project" value="InterPro"/>
</dbReference>
<evidence type="ECO:0000313" key="14">
    <source>
        <dbReference type="Proteomes" id="UP000307217"/>
    </source>
</evidence>
<evidence type="ECO:0000256" key="5">
    <source>
        <dbReference type="ARBA" id="ARBA00022692"/>
    </source>
</evidence>
<dbReference type="GO" id="GO:0005886">
    <property type="term" value="C:plasma membrane"/>
    <property type="evidence" value="ECO:0007669"/>
    <property type="project" value="UniProtKB-SubCell"/>
</dbReference>
<dbReference type="CDD" id="cd01948">
    <property type="entry name" value="EAL"/>
    <property type="match status" value="1"/>
</dbReference>
<dbReference type="GO" id="GO:0009401">
    <property type="term" value="P:phosphoenolpyruvate-dependent sugar phosphotransferase system"/>
    <property type="evidence" value="ECO:0007669"/>
    <property type="project" value="InterPro"/>
</dbReference>
<evidence type="ECO:0000313" key="11">
    <source>
        <dbReference type="EMBL" id="TMO66664.1"/>
    </source>
</evidence>
<dbReference type="RefSeq" id="WP_138592728.1">
    <property type="nucleotide sequence ID" value="NZ_PNBW01000038.1"/>
</dbReference>
<keyword evidence="2" id="KW-0813">Transport</keyword>
<evidence type="ECO:0000256" key="4">
    <source>
        <dbReference type="ARBA" id="ARBA00022597"/>
    </source>
</evidence>
<dbReference type="PROSITE" id="PS50883">
    <property type="entry name" value="EAL"/>
    <property type="match status" value="1"/>
</dbReference>